<accession>A0ABV9LRJ8</accession>
<organism evidence="2 3">
    <name type="scientific">Glaciecola siphonariae</name>
    <dbReference type="NCBI Taxonomy" id="521012"/>
    <lineage>
        <taxon>Bacteria</taxon>
        <taxon>Pseudomonadati</taxon>
        <taxon>Pseudomonadota</taxon>
        <taxon>Gammaproteobacteria</taxon>
        <taxon>Alteromonadales</taxon>
        <taxon>Alteromonadaceae</taxon>
        <taxon>Glaciecola</taxon>
    </lineage>
</organism>
<gene>
    <name evidence="2" type="ORF">ACFO4O_02950</name>
</gene>
<dbReference type="RefSeq" id="WP_382405852.1">
    <property type="nucleotide sequence ID" value="NZ_JBHSGU010000002.1"/>
</dbReference>
<reference evidence="3" key="1">
    <citation type="journal article" date="2019" name="Int. J. Syst. Evol. Microbiol.">
        <title>The Global Catalogue of Microorganisms (GCM) 10K type strain sequencing project: providing services to taxonomists for standard genome sequencing and annotation.</title>
        <authorList>
            <consortium name="The Broad Institute Genomics Platform"/>
            <consortium name="The Broad Institute Genome Sequencing Center for Infectious Disease"/>
            <person name="Wu L."/>
            <person name="Ma J."/>
        </authorList>
    </citation>
    <scope>NUCLEOTIDE SEQUENCE [LARGE SCALE GENOMIC DNA]</scope>
    <source>
        <strain evidence="3">KACC 12507</strain>
    </source>
</reference>
<name>A0ABV9LRJ8_9ALTE</name>
<evidence type="ECO:0000313" key="3">
    <source>
        <dbReference type="Proteomes" id="UP001595897"/>
    </source>
</evidence>
<proteinExistence type="predicted"/>
<sequence length="139" mass="16230">MEHTCNNLAFISAQREKNFKPFLFVETHFVHKREMIIVLAMCENQRRLHLSNDTAMQADNVKKIIIGEVCATHYNAKGNTLPVWGDIQSYKYFYKENRAWLFDVSGKFVADIVEKQPEKAEGWEHDEHGNKHKLGHQLS</sequence>
<feature type="compositionally biased region" description="Basic and acidic residues" evidence="1">
    <location>
        <begin position="119"/>
        <end position="129"/>
    </location>
</feature>
<protein>
    <submittedName>
        <fullName evidence="2">Uncharacterized protein</fullName>
    </submittedName>
</protein>
<comment type="caution">
    <text evidence="2">The sequence shown here is derived from an EMBL/GenBank/DDBJ whole genome shotgun (WGS) entry which is preliminary data.</text>
</comment>
<keyword evidence="3" id="KW-1185">Reference proteome</keyword>
<dbReference type="Proteomes" id="UP001595897">
    <property type="component" value="Unassembled WGS sequence"/>
</dbReference>
<feature type="region of interest" description="Disordered" evidence="1">
    <location>
        <begin position="119"/>
        <end position="139"/>
    </location>
</feature>
<evidence type="ECO:0000256" key="1">
    <source>
        <dbReference type="SAM" id="MobiDB-lite"/>
    </source>
</evidence>
<evidence type="ECO:0000313" key="2">
    <source>
        <dbReference type="EMBL" id="MFC4699111.1"/>
    </source>
</evidence>
<feature type="compositionally biased region" description="Basic residues" evidence="1">
    <location>
        <begin position="130"/>
        <end position="139"/>
    </location>
</feature>
<dbReference type="EMBL" id="JBHSGU010000002">
    <property type="protein sequence ID" value="MFC4699111.1"/>
    <property type="molecule type" value="Genomic_DNA"/>
</dbReference>